<dbReference type="Gene3D" id="3.40.50.300">
    <property type="entry name" value="P-loop containing nucleotide triphosphate hydrolases"/>
    <property type="match status" value="1"/>
</dbReference>
<evidence type="ECO:0000256" key="2">
    <source>
        <dbReference type="ARBA" id="ARBA00022741"/>
    </source>
</evidence>
<dbReference type="PANTHER" id="PTHR43087">
    <property type="entry name" value="LYSINE/ARGININE/ORNITHINE TRANSPORT SYSTEM KINASE"/>
    <property type="match status" value="1"/>
</dbReference>
<comment type="caution">
    <text evidence="7">The sequence shown here is derived from an EMBL/GenBank/DDBJ whole genome shotgun (WGS) entry which is preliminary data.</text>
</comment>
<dbReference type="InterPro" id="IPR003593">
    <property type="entry name" value="AAA+_ATPase"/>
</dbReference>
<feature type="domain" description="AAA+ ATPase" evidence="6">
    <location>
        <begin position="6"/>
        <end position="236"/>
    </location>
</feature>
<reference evidence="7 8" key="1">
    <citation type="journal article" date="2013" name="Genome Announc.">
        <title>Draft Genome Sequence of Sphingobium quisquiliarum Strain P25T, a Novel Hexachlorocyclohexane (HCH)-Degrading Bacterium Isolated from an HCH Dumpsite.</title>
        <authorList>
            <person name="Kumar Singh A."/>
            <person name="Sangwan N."/>
            <person name="Sharma A."/>
            <person name="Gupta V."/>
            <person name="Khurana J.P."/>
            <person name="Lal R."/>
        </authorList>
    </citation>
    <scope>NUCLEOTIDE SEQUENCE [LARGE SCALE GENOMIC DNA]</scope>
    <source>
        <strain evidence="7 8">P25</strain>
    </source>
</reference>
<dbReference type="SUPFAM" id="SSF52540">
    <property type="entry name" value="P-loop containing nucleoside triphosphate hydrolases"/>
    <property type="match status" value="1"/>
</dbReference>
<dbReference type="Proteomes" id="UP000015525">
    <property type="component" value="Unassembled WGS sequence"/>
</dbReference>
<feature type="non-terminal residue" evidence="7">
    <location>
        <position position="1"/>
    </location>
</feature>
<evidence type="ECO:0000256" key="4">
    <source>
        <dbReference type="ARBA" id="ARBA00023134"/>
    </source>
</evidence>
<evidence type="ECO:0000256" key="5">
    <source>
        <dbReference type="ARBA" id="ARBA00023186"/>
    </source>
</evidence>
<dbReference type="InterPro" id="IPR052040">
    <property type="entry name" value="GTPase/Isobutyryl-CoA_mutase"/>
</dbReference>
<evidence type="ECO:0000313" key="7">
    <source>
        <dbReference type="EMBL" id="EQB06924.1"/>
    </source>
</evidence>
<sequence length="281" mass="29698">FPATGRAQIVGVTGPPGAGKSTLTDMLVAELRSRDKRVGVIAIDPSSPFTGGAILGDRVRMARHALDPGVFIRSLGTRGQAGGLSRSTHDACLVLDAMGFDIVIVETVGVGQDEIDVVNLAHTTIIVGVPGLGDEVQAVKAGLMEAGEIFVINKADRDGYEAAHRQYELMLHLREQAAGARGGGWSAPLLRAIATAGEGGKEIADAIFAHRSALEARDGFARRSGLREREQALTILRERLAARALAARGQAVLADVEARRIDPYTAADRLLAQIDGEDRRA</sequence>
<accession>T0IBD5</accession>
<keyword evidence="5" id="KW-0143">Chaperone</keyword>
<dbReference type="GO" id="GO:0003924">
    <property type="term" value="F:GTPase activity"/>
    <property type="evidence" value="ECO:0007669"/>
    <property type="project" value="InterPro"/>
</dbReference>
<dbReference type="NCBIfam" id="TIGR00750">
    <property type="entry name" value="lao"/>
    <property type="match status" value="1"/>
</dbReference>
<gene>
    <name evidence="7" type="ORF">L288_10355</name>
</gene>
<evidence type="ECO:0000259" key="6">
    <source>
        <dbReference type="SMART" id="SM00382"/>
    </source>
</evidence>
<comment type="similarity">
    <text evidence="1">Belongs to the SIMIBI class G3E GTPase family. ArgK/MeaB subfamily.</text>
</comment>
<evidence type="ECO:0000313" key="8">
    <source>
        <dbReference type="Proteomes" id="UP000015525"/>
    </source>
</evidence>
<dbReference type="GO" id="GO:0005525">
    <property type="term" value="F:GTP binding"/>
    <property type="evidence" value="ECO:0007669"/>
    <property type="project" value="UniProtKB-KW"/>
</dbReference>
<dbReference type="EMBL" id="ATHO01000088">
    <property type="protein sequence ID" value="EQB06924.1"/>
    <property type="molecule type" value="Genomic_DNA"/>
</dbReference>
<keyword evidence="3" id="KW-0378">Hydrolase</keyword>
<organism evidence="7 8">
    <name type="scientific">Sphingobium quisquiliarum P25</name>
    <dbReference type="NCBI Taxonomy" id="1329909"/>
    <lineage>
        <taxon>Bacteria</taxon>
        <taxon>Pseudomonadati</taxon>
        <taxon>Pseudomonadota</taxon>
        <taxon>Alphaproteobacteria</taxon>
        <taxon>Sphingomonadales</taxon>
        <taxon>Sphingomonadaceae</taxon>
        <taxon>Sphingobium</taxon>
    </lineage>
</organism>
<dbReference type="PATRIC" id="fig|1329909.3.peg.1996"/>
<protein>
    <recommendedName>
        <fullName evidence="6">AAA+ ATPase domain-containing protein</fullName>
    </recommendedName>
</protein>
<dbReference type="PANTHER" id="PTHR43087:SF1">
    <property type="entry name" value="LAO_AO TRANSPORT SYSTEM ATPASE"/>
    <property type="match status" value="1"/>
</dbReference>
<dbReference type="RefSeq" id="WP_021238331.1">
    <property type="nucleotide sequence ID" value="NZ_ATHO01000088.1"/>
</dbReference>
<keyword evidence="8" id="KW-1185">Reference proteome</keyword>
<dbReference type="AlphaFoldDB" id="T0IBD5"/>
<keyword evidence="2" id="KW-0547">Nucleotide-binding</keyword>
<evidence type="ECO:0000256" key="3">
    <source>
        <dbReference type="ARBA" id="ARBA00022801"/>
    </source>
</evidence>
<proteinExistence type="inferred from homology"/>
<dbReference type="Pfam" id="PF03308">
    <property type="entry name" value="MeaB"/>
    <property type="match status" value="1"/>
</dbReference>
<keyword evidence="4" id="KW-0342">GTP-binding</keyword>
<name>T0IBD5_9SPHN</name>
<evidence type="ECO:0000256" key="1">
    <source>
        <dbReference type="ARBA" id="ARBA00009625"/>
    </source>
</evidence>
<dbReference type="SMART" id="SM00382">
    <property type="entry name" value="AAA"/>
    <property type="match status" value="1"/>
</dbReference>
<dbReference type="InterPro" id="IPR027417">
    <property type="entry name" value="P-loop_NTPase"/>
</dbReference>
<dbReference type="InterPro" id="IPR005129">
    <property type="entry name" value="GTPase_ArgK"/>
</dbReference>